<reference evidence="1 2" key="2">
    <citation type="journal article" date="2022" name="Mol. Ecol. Resour.">
        <title>The genomes of chicory, endive, great burdock and yacon provide insights into Asteraceae paleo-polyploidization history and plant inulin production.</title>
        <authorList>
            <person name="Fan W."/>
            <person name="Wang S."/>
            <person name="Wang H."/>
            <person name="Wang A."/>
            <person name="Jiang F."/>
            <person name="Liu H."/>
            <person name="Zhao H."/>
            <person name="Xu D."/>
            <person name="Zhang Y."/>
        </authorList>
    </citation>
    <scope>NUCLEOTIDE SEQUENCE [LARGE SCALE GENOMIC DNA]</scope>
    <source>
        <strain evidence="2">cv. Niubang</strain>
    </source>
</reference>
<dbReference type="EMBL" id="CM042057">
    <property type="protein sequence ID" value="KAI3693312.1"/>
    <property type="molecule type" value="Genomic_DNA"/>
</dbReference>
<evidence type="ECO:0000313" key="2">
    <source>
        <dbReference type="Proteomes" id="UP001055879"/>
    </source>
</evidence>
<reference evidence="2" key="1">
    <citation type="journal article" date="2022" name="Mol. Ecol. Resour.">
        <title>The genomes of chicory, endive, great burdock and yacon provide insights into Asteraceae palaeo-polyploidization history and plant inulin production.</title>
        <authorList>
            <person name="Fan W."/>
            <person name="Wang S."/>
            <person name="Wang H."/>
            <person name="Wang A."/>
            <person name="Jiang F."/>
            <person name="Liu H."/>
            <person name="Zhao H."/>
            <person name="Xu D."/>
            <person name="Zhang Y."/>
        </authorList>
    </citation>
    <scope>NUCLEOTIDE SEQUENCE [LARGE SCALE GENOMIC DNA]</scope>
    <source>
        <strain evidence="2">cv. Niubang</strain>
    </source>
</reference>
<organism evidence="1 2">
    <name type="scientific">Arctium lappa</name>
    <name type="common">Greater burdock</name>
    <name type="synonym">Lappa major</name>
    <dbReference type="NCBI Taxonomy" id="4217"/>
    <lineage>
        <taxon>Eukaryota</taxon>
        <taxon>Viridiplantae</taxon>
        <taxon>Streptophyta</taxon>
        <taxon>Embryophyta</taxon>
        <taxon>Tracheophyta</taxon>
        <taxon>Spermatophyta</taxon>
        <taxon>Magnoliopsida</taxon>
        <taxon>eudicotyledons</taxon>
        <taxon>Gunneridae</taxon>
        <taxon>Pentapetalae</taxon>
        <taxon>asterids</taxon>
        <taxon>campanulids</taxon>
        <taxon>Asterales</taxon>
        <taxon>Asteraceae</taxon>
        <taxon>Carduoideae</taxon>
        <taxon>Cardueae</taxon>
        <taxon>Arctiinae</taxon>
        <taxon>Arctium</taxon>
    </lineage>
</organism>
<dbReference type="Proteomes" id="UP001055879">
    <property type="component" value="Linkage Group LG11"/>
</dbReference>
<protein>
    <submittedName>
        <fullName evidence="1">Uncharacterized protein</fullName>
    </submittedName>
</protein>
<comment type="caution">
    <text evidence="1">The sequence shown here is derived from an EMBL/GenBank/DDBJ whole genome shotgun (WGS) entry which is preliminary data.</text>
</comment>
<accession>A0ACB8Z6X3</accession>
<keyword evidence="2" id="KW-1185">Reference proteome</keyword>
<name>A0ACB8Z6X3_ARCLA</name>
<gene>
    <name evidence="1" type="ORF">L6452_33146</name>
</gene>
<proteinExistence type="predicted"/>
<sequence>MPQPPEQYSNYAYISNARQAGNFPGPSYDFQGMSCNTNRPRPGSYHGPGSVGLPSPDPHFSHNSSHVLVQGGYPSPRPHYSRDLDSGSGQDGYPTPRPHFSCGPNRGSGQGGYPSPGPHFSSGPGRGSGQGSYPSPGPHFRNSLNHVSGQVGYPALVLIKADGTGSGIARAKAQVLGEAGVGG</sequence>
<evidence type="ECO:0000313" key="1">
    <source>
        <dbReference type="EMBL" id="KAI3693312.1"/>
    </source>
</evidence>